<dbReference type="InterPro" id="IPR013103">
    <property type="entry name" value="RVT_2"/>
</dbReference>
<dbReference type="InterPro" id="IPR043502">
    <property type="entry name" value="DNA/RNA_pol_sf"/>
</dbReference>
<protein>
    <submittedName>
        <fullName evidence="2">Integrase, catalytic core protein</fullName>
    </submittedName>
</protein>
<reference evidence="3" key="1">
    <citation type="submission" date="2017-03" db="EMBL/GenBank/DDBJ databases">
        <title>Phytopthora megakarya and P. palmivora, two closely related causual agents of cacao black pod achieved similar genome size and gene model numbers by different mechanisms.</title>
        <authorList>
            <person name="Ali S."/>
            <person name="Shao J."/>
            <person name="Larry D.J."/>
            <person name="Kronmiller B."/>
            <person name="Shen D."/>
            <person name="Strem M.D."/>
            <person name="Melnick R.L."/>
            <person name="Guiltinan M.J."/>
            <person name="Tyler B.M."/>
            <person name="Meinhardt L.W."/>
            <person name="Bailey B.A."/>
        </authorList>
    </citation>
    <scope>NUCLEOTIDE SEQUENCE [LARGE SCALE GENOMIC DNA]</scope>
    <source>
        <strain evidence="3">zdho120</strain>
    </source>
</reference>
<accession>A0A225US44</accession>
<dbReference type="Proteomes" id="UP000198211">
    <property type="component" value="Unassembled WGS sequence"/>
</dbReference>
<dbReference type="AlphaFoldDB" id="A0A225US44"/>
<dbReference type="STRING" id="4795.A0A225US44"/>
<dbReference type="PANTHER" id="PTHR11439">
    <property type="entry name" value="GAG-POL-RELATED RETROTRANSPOSON"/>
    <property type="match status" value="1"/>
</dbReference>
<evidence type="ECO:0000259" key="1">
    <source>
        <dbReference type="Pfam" id="PF07727"/>
    </source>
</evidence>
<dbReference type="PANTHER" id="PTHR11439:SF491">
    <property type="entry name" value="INTEGRASE CATALYTIC DOMAIN-CONTAINING PROTEIN"/>
    <property type="match status" value="1"/>
</dbReference>
<dbReference type="Pfam" id="PF07727">
    <property type="entry name" value="RVT_2"/>
    <property type="match status" value="1"/>
</dbReference>
<evidence type="ECO:0000313" key="3">
    <source>
        <dbReference type="Proteomes" id="UP000198211"/>
    </source>
</evidence>
<organism evidence="2 3">
    <name type="scientific">Phytophthora megakarya</name>
    <dbReference type="NCBI Taxonomy" id="4795"/>
    <lineage>
        <taxon>Eukaryota</taxon>
        <taxon>Sar</taxon>
        <taxon>Stramenopiles</taxon>
        <taxon>Oomycota</taxon>
        <taxon>Peronosporomycetes</taxon>
        <taxon>Peronosporales</taxon>
        <taxon>Peronosporaceae</taxon>
        <taxon>Phytophthora</taxon>
    </lineage>
</organism>
<dbReference type="SUPFAM" id="SSF56672">
    <property type="entry name" value="DNA/RNA polymerases"/>
    <property type="match status" value="1"/>
</dbReference>
<dbReference type="OrthoDB" id="166887at2759"/>
<dbReference type="EMBL" id="NBNE01013039">
    <property type="protein sequence ID" value="OWY95356.1"/>
    <property type="molecule type" value="Genomic_DNA"/>
</dbReference>
<proteinExistence type="predicted"/>
<sequence length="403" mass="45274">MRSKYADLWKLAELEKMAPLRAKGVLEEVEQADMPEGAKAIRTMWVYAIKTDHQGYVIRFKARMVALGNWQRPGIDFIETLVLAELDLKVFGGDINTAYLNASLAIPQFIKAIEKAFYGLRQSGRKWNSELNNWLLKRGFQRCATEPCLYFKYEGDTIIFLLVYVDDVLCATNKKTVKSKLFEDLNSEYGLKDQGELSEYLGVSVKQSAGDIVITQQKYVAEILAQSTTTTEEEEADTRFDYRGCLGIFMYLATCTRPALAYSLGQLNRFVSKPYSKHVGALKRVLRYLVGTANYGIRYTRKISEATMDLTLLAGGAVVWMSRRQPIIALSTAEADYVASCGSSMEAMAECNILTEVLPSHKIKTKIAIDSSSVHIMVTTDGQDTSNYVDTMLENKCSEALWN</sequence>
<feature type="domain" description="Reverse transcriptase Ty1/copia-type" evidence="1">
    <location>
        <begin position="33"/>
        <end position="231"/>
    </location>
</feature>
<keyword evidence="3" id="KW-1185">Reference proteome</keyword>
<gene>
    <name evidence="2" type="ORF">PHMEG_00034664</name>
</gene>
<evidence type="ECO:0000313" key="2">
    <source>
        <dbReference type="EMBL" id="OWY95356.1"/>
    </source>
</evidence>
<name>A0A225US44_9STRA</name>
<comment type="caution">
    <text evidence="2">The sequence shown here is derived from an EMBL/GenBank/DDBJ whole genome shotgun (WGS) entry which is preliminary data.</text>
</comment>